<protein>
    <submittedName>
        <fullName evidence="1">Uncharacterized protein</fullName>
    </submittedName>
</protein>
<accession>A0ABU2P3R4</accession>
<keyword evidence="2" id="KW-1185">Reference proteome</keyword>
<dbReference type="RefSeq" id="WP_311678154.1">
    <property type="nucleotide sequence ID" value="NZ_JAVREU010000001.1"/>
</dbReference>
<sequence>MDLAAQMPPAVLSEVLGVSVGAATGWAAAAGGPRAQYAAELSRRSKNG</sequence>
<evidence type="ECO:0000313" key="1">
    <source>
        <dbReference type="EMBL" id="MDT0385985.1"/>
    </source>
</evidence>
<reference evidence="2" key="1">
    <citation type="submission" date="2023-07" db="EMBL/GenBank/DDBJ databases">
        <title>30 novel species of actinomycetes from the DSMZ collection.</title>
        <authorList>
            <person name="Nouioui I."/>
        </authorList>
    </citation>
    <scope>NUCLEOTIDE SEQUENCE [LARGE SCALE GENOMIC DNA]</scope>
    <source>
        <strain evidence="2">DSM 41921</strain>
    </source>
</reference>
<dbReference type="EMBL" id="JAVREU010000001">
    <property type="protein sequence ID" value="MDT0385985.1"/>
    <property type="molecule type" value="Genomic_DNA"/>
</dbReference>
<organism evidence="1 2">
    <name type="scientific">Streptomyces dubilierae</name>
    <dbReference type="NCBI Taxonomy" id="3075533"/>
    <lineage>
        <taxon>Bacteria</taxon>
        <taxon>Bacillati</taxon>
        <taxon>Actinomycetota</taxon>
        <taxon>Actinomycetes</taxon>
        <taxon>Kitasatosporales</taxon>
        <taxon>Streptomycetaceae</taxon>
        <taxon>Streptomyces</taxon>
    </lineage>
</organism>
<comment type="caution">
    <text evidence="1">The sequence shown here is derived from an EMBL/GenBank/DDBJ whole genome shotgun (WGS) entry which is preliminary data.</text>
</comment>
<dbReference type="Proteomes" id="UP001183586">
    <property type="component" value="Unassembled WGS sequence"/>
</dbReference>
<name>A0ABU2P3R4_9ACTN</name>
<proteinExistence type="predicted"/>
<gene>
    <name evidence="1" type="ORF">RM641_00895</name>
</gene>
<evidence type="ECO:0000313" key="2">
    <source>
        <dbReference type="Proteomes" id="UP001183586"/>
    </source>
</evidence>